<dbReference type="Proteomes" id="UP001597544">
    <property type="component" value="Unassembled WGS sequence"/>
</dbReference>
<keyword evidence="1" id="KW-0732">Signal</keyword>
<evidence type="ECO:0000256" key="1">
    <source>
        <dbReference type="SAM" id="SignalP"/>
    </source>
</evidence>
<feature type="chain" id="PRO_5047030731" description="Lipoprotein" evidence="1">
    <location>
        <begin position="23"/>
        <end position="276"/>
    </location>
</feature>
<accession>A0ABW5IJL7</accession>
<reference evidence="3" key="1">
    <citation type="journal article" date="2019" name="Int. J. Syst. Evol. Microbiol.">
        <title>The Global Catalogue of Microorganisms (GCM) 10K type strain sequencing project: providing services to taxonomists for standard genome sequencing and annotation.</title>
        <authorList>
            <consortium name="The Broad Institute Genomics Platform"/>
            <consortium name="The Broad Institute Genome Sequencing Center for Infectious Disease"/>
            <person name="Wu L."/>
            <person name="Ma J."/>
        </authorList>
    </citation>
    <scope>NUCLEOTIDE SEQUENCE [LARGE SCALE GENOMIC DNA]</scope>
    <source>
        <strain evidence="3">KCTC 42498</strain>
    </source>
</reference>
<evidence type="ECO:0008006" key="4">
    <source>
        <dbReference type="Google" id="ProtNLM"/>
    </source>
</evidence>
<sequence>MKIHISKQLPLMLLLGSTLAFTACQKEEDVQESIDVESAEANAIADLEMASVDEFVEDVISAEPQLNGRVAAPESLPDCATRTYNSDTRTVTIDFGTTNCLCRDGKSRRGKIVSKFEGRPHQEGSKVITTLVDYYVNDMRITGTRTVTYVSRNKKNVVVLDASIATPGGTITWRAERVIERIAGGDTPQMTDDIYLLNSRAAGVNRRGVAYTSVTEQPLKRVLAVGCARHFVSGIILIKNENGHTLRLNYDPTGGEPCDNIAEVTLNGRRTKIIRL</sequence>
<organism evidence="2 3">
    <name type="scientific">Pontibacter locisalis</name>
    <dbReference type="NCBI Taxonomy" id="1719035"/>
    <lineage>
        <taxon>Bacteria</taxon>
        <taxon>Pseudomonadati</taxon>
        <taxon>Bacteroidota</taxon>
        <taxon>Cytophagia</taxon>
        <taxon>Cytophagales</taxon>
        <taxon>Hymenobacteraceae</taxon>
        <taxon>Pontibacter</taxon>
    </lineage>
</organism>
<comment type="caution">
    <text evidence="2">The sequence shown here is derived from an EMBL/GenBank/DDBJ whole genome shotgun (WGS) entry which is preliminary data.</text>
</comment>
<dbReference type="EMBL" id="JBHULU010000012">
    <property type="protein sequence ID" value="MFD2513839.1"/>
    <property type="molecule type" value="Genomic_DNA"/>
</dbReference>
<dbReference type="PROSITE" id="PS51257">
    <property type="entry name" value="PROKAR_LIPOPROTEIN"/>
    <property type="match status" value="1"/>
</dbReference>
<proteinExistence type="predicted"/>
<name>A0ABW5IJL7_9BACT</name>
<evidence type="ECO:0000313" key="3">
    <source>
        <dbReference type="Proteomes" id="UP001597544"/>
    </source>
</evidence>
<evidence type="ECO:0000313" key="2">
    <source>
        <dbReference type="EMBL" id="MFD2513839.1"/>
    </source>
</evidence>
<keyword evidence="3" id="KW-1185">Reference proteome</keyword>
<protein>
    <recommendedName>
        <fullName evidence="4">Lipoprotein</fullName>
    </recommendedName>
</protein>
<dbReference type="RefSeq" id="WP_377505205.1">
    <property type="nucleotide sequence ID" value="NZ_JBHULU010000012.1"/>
</dbReference>
<feature type="signal peptide" evidence="1">
    <location>
        <begin position="1"/>
        <end position="22"/>
    </location>
</feature>
<gene>
    <name evidence="2" type="ORF">ACFSRY_08180</name>
</gene>